<dbReference type="PROSITE" id="PS51819">
    <property type="entry name" value="VOC"/>
    <property type="match status" value="1"/>
</dbReference>
<name>A0ABS1VQ02_9ACTN</name>
<dbReference type="InterPro" id="IPR041581">
    <property type="entry name" value="Glyoxalase_6"/>
</dbReference>
<dbReference type="PANTHER" id="PTHR35908:SF1">
    <property type="entry name" value="CONSERVED PROTEIN"/>
    <property type="match status" value="1"/>
</dbReference>
<keyword evidence="3" id="KW-1185">Reference proteome</keyword>
<accession>A0ABS1VQ02</accession>
<reference evidence="2 3" key="1">
    <citation type="submission" date="2021-01" db="EMBL/GenBank/DDBJ databases">
        <title>Actinoplanes sp. nov. LDG1-01 isolated from lichen.</title>
        <authorList>
            <person name="Saeng-In P."/>
            <person name="Phongsopitanun W."/>
            <person name="Kanchanasin P."/>
            <person name="Yuki M."/>
            <person name="Kudo T."/>
            <person name="Ohkuma M."/>
            <person name="Tanasupawat S."/>
        </authorList>
    </citation>
    <scope>NUCLEOTIDE SEQUENCE [LARGE SCALE GENOMIC DNA]</scope>
    <source>
        <strain evidence="2 3">LDG1-01</strain>
    </source>
</reference>
<dbReference type="PANTHER" id="PTHR35908">
    <property type="entry name" value="HYPOTHETICAL FUSION PROTEIN"/>
    <property type="match status" value="1"/>
</dbReference>
<protein>
    <submittedName>
        <fullName evidence="2">VOC family protein</fullName>
    </submittedName>
</protein>
<dbReference type="SUPFAM" id="SSF54593">
    <property type="entry name" value="Glyoxalase/Bleomycin resistance protein/Dihydroxybiphenyl dioxygenase"/>
    <property type="match status" value="1"/>
</dbReference>
<dbReference type="InterPro" id="IPR037523">
    <property type="entry name" value="VOC_core"/>
</dbReference>
<feature type="domain" description="VOC" evidence="1">
    <location>
        <begin position="6"/>
        <end position="128"/>
    </location>
</feature>
<proteinExistence type="predicted"/>
<dbReference type="Gene3D" id="3.10.180.10">
    <property type="entry name" value="2,3-Dihydroxybiphenyl 1,2-Dioxygenase, domain 1"/>
    <property type="match status" value="1"/>
</dbReference>
<gene>
    <name evidence="2" type="ORF">JKJ07_16155</name>
</gene>
<organism evidence="2 3">
    <name type="scientific">Paractinoplanes lichenicola</name>
    <dbReference type="NCBI Taxonomy" id="2802976"/>
    <lineage>
        <taxon>Bacteria</taxon>
        <taxon>Bacillati</taxon>
        <taxon>Actinomycetota</taxon>
        <taxon>Actinomycetes</taxon>
        <taxon>Micromonosporales</taxon>
        <taxon>Micromonosporaceae</taxon>
        <taxon>Paractinoplanes</taxon>
    </lineage>
</organism>
<dbReference type="CDD" id="cd06587">
    <property type="entry name" value="VOC"/>
    <property type="match status" value="1"/>
</dbReference>
<evidence type="ECO:0000313" key="3">
    <source>
        <dbReference type="Proteomes" id="UP000598996"/>
    </source>
</evidence>
<sequence>MSDYPVLMHTVIDATDSRTLAEFYRQLLGLKYREGDEDDWLVLLDGDGRRVFAIQRVPTLTRPTWPKHDVSAQMHLDFRVATVEELERQRRRAEELGASVLLDRTGDADEPLYVFADPAGHPFCIMVSQG</sequence>
<evidence type="ECO:0000259" key="1">
    <source>
        <dbReference type="PROSITE" id="PS51819"/>
    </source>
</evidence>
<dbReference type="RefSeq" id="WP_202992339.1">
    <property type="nucleotide sequence ID" value="NZ_JAENHO010000004.1"/>
</dbReference>
<dbReference type="Proteomes" id="UP000598996">
    <property type="component" value="Unassembled WGS sequence"/>
</dbReference>
<evidence type="ECO:0000313" key="2">
    <source>
        <dbReference type="EMBL" id="MBL7255837.1"/>
    </source>
</evidence>
<dbReference type="Pfam" id="PF18029">
    <property type="entry name" value="Glyoxalase_6"/>
    <property type="match status" value="1"/>
</dbReference>
<comment type="caution">
    <text evidence="2">The sequence shown here is derived from an EMBL/GenBank/DDBJ whole genome shotgun (WGS) entry which is preliminary data.</text>
</comment>
<dbReference type="InterPro" id="IPR029068">
    <property type="entry name" value="Glyas_Bleomycin-R_OHBP_Dase"/>
</dbReference>
<dbReference type="EMBL" id="JAENHO010000004">
    <property type="protein sequence ID" value="MBL7255837.1"/>
    <property type="molecule type" value="Genomic_DNA"/>
</dbReference>